<dbReference type="Pfam" id="PF00122">
    <property type="entry name" value="E1-E2_ATPase"/>
    <property type="match status" value="1"/>
</dbReference>
<dbReference type="InterPro" id="IPR059000">
    <property type="entry name" value="ATPase_P-type_domA"/>
</dbReference>
<dbReference type="SFLD" id="SFLDS00003">
    <property type="entry name" value="Haloacid_Dehalogenase"/>
    <property type="match status" value="1"/>
</dbReference>
<dbReference type="SUPFAM" id="SSF56784">
    <property type="entry name" value="HAD-like"/>
    <property type="match status" value="1"/>
</dbReference>
<dbReference type="SFLD" id="SFLDF00027">
    <property type="entry name" value="p-type_atpase"/>
    <property type="match status" value="1"/>
</dbReference>
<keyword evidence="7 8" id="KW-0472">Membrane</keyword>
<dbReference type="InterPro" id="IPR023299">
    <property type="entry name" value="ATPase_P-typ_cyto_dom_N"/>
</dbReference>
<dbReference type="Pfam" id="PF13246">
    <property type="entry name" value="Cation_ATPase"/>
    <property type="match status" value="1"/>
</dbReference>
<evidence type="ECO:0000313" key="10">
    <source>
        <dbReference type="EMBL" id="MCV3271501.1"/>
    </source>
</evidence>
<feature type="transmembrane region" description="Helical" evidence="8">
    <location>
        <begin position="657"/>
        <end position="677"/>
    </location>
</feature>
<dbReference type="PANTHER" id="PTHR42861">
    <property type="entry name" value="CALCIUM-TRANSPORTING ATPASE"/>
    <property type="match status" value="1"/>
</dbReference>
<evidence type="ECO:0000256" key="2">
    <source>
        <dbReference type="ARBA" id="ARBA00022692"/>
    </source>
</evidence>
<proteinExistence type="predicted"/>
<dbReference type="Gene3D" id="3.40.50.1000">
    <property type="entry name" value="HAD superfamily/HAD-like"/>
    <property type="match status" value="1"/>
</dbReference>
<evidence type="ECO:0000256" key="5">
    <source>
        <dbReference type="ARBA" id="ARBA00022967"/>
    </source>
</evidence>
<keyword evidence="11" id="KW-1185">Reference proteome</keyword>
<dbReference type="Gene3D" id="2.70.150.10">
    <property type="entry name" value="Calcium-transporting ATPase, cytoplasmic transduction domain A"/>
    <property type="match status" value="1"/>
</dbReference>
<accession>A0ABT3BD48</accession>
<dbReference type="InterPro" id="IPR023214">
    <property type="entry name" value="HAD_sf"/>
</dbReference>
<comment type="caution">
    <text evidence="10">The sequence shown here is derived from an EMBL/GenBank/DDBJ whole genome shotgun (WGS) entry which is preliminary data.</text>
</comment>
<comment type="subcellular location">
    <subcellularLocation>
        <location evidence="1">Membrane</location>
        <topology evidence="1">Multi-pass membrane protein</topology>
    </subcellularLocation>
</comment>
<evidence type="ECO:0000256" key="8">
    <source>
        <dbReference type="SAM" id="Phobius"/>
    </source>
</evidence>
<evidence type="ECO:0000313" key="11">
    <source>
        <dbReference type="Proteomes" id="UP001208690"/>
    </source>
</evidence>
<dbReference type="InterPro" id="IPR008250">
    <property type="entry name" value="ATPase_P-typ_transduc_dom_A_sf"/>
</dbReference>
<evidence type="ECO:0000256" key="3">
    <source>
        <dbReference type="ARBA" id="ARBA00022741"/>
    </source>
</evidence>
<dbReference type="PRINTS" id="PR00119">
    <property type="entry name" value="CATATPASE"/>
</dbReference>
<feature type="transmembrane region" description="Helical" evidence="8">
    <location>
        <begin position="725"/>
        <end position="750"/>
    </location>
</feature>
<feature type="transmembrane region" description="Helical" evidence="8">
    <location>
        <begin position="262"/>
        <end position="279"/>
    </location>
</feature>
<keyword evidence="4" id="KW-0067">ATP-binding</keyword>
<dbReference type="Gene3D" id="3.40.1110.10">
    <property type="entry name" value="Calcium-transporting ATPase, cytoplasmic domain N"/>
    <property type="match status" value="1"/>
</dbReference>
<feature type="transmembrane region" description="Helical" evidence="8">
    <location>
        <begin position="222"/>
        <end position="242"/>
    </location>
</feature>
<protein>
    <submittedName>
        <fullName evidence="10">Cation-transporting P-type ATPase</fullName>
    </submittedName>
</protein>
<dbReference type="Pfam" id="PF00690">
    <property type="entry name" value="Cation_ATPase_N"/>
    <property type="match status" value="1"/>
</dbReference>
<dbReference type="PROSITE" id="PS00154">
    <property type="entry name" value="ATPASE_E1_E2"/>
    <property type="match status" value="1"/>
</dbReference>
<reference evidence="10 11" key="1">
    <citation type="submission" date="2022-04" db="EMBL/GenBank/DDBJ databases">
        <title>Roseobacter sp. WL0113 is a bacterium isolated from neritic sediment.</title>
        <authorList>
            <person name="Wang L."/>
            <person name="He W."/>
            <person name="Zhang D.-F."/>
        </authorList>
    </citation>
    <scope>NUCLEOTIDE SEQUENCE [LARGE SCALE GENOMIC DNA]</scope>
    <source>
        <strain evidence="10 11">WL0113</strain>
    </source>
</reference>
<feature type="domain" description="Cation-transporting P-type ATPase N-terminal" evidence="9">
    <location>
        <begin position="1"/>
        <end position="63"/>
    </location>
</feature>
<dbReference type="SMART" id="SM00831">
    <property type="entry name" value="Cation_ATPase_N"/>
    <property type="match status" value="1"/>
</dbReference>
<organism evidence="10 11">
    <name type="scientific">Roseobacter sinensis</name>
    <dbReference type="NCBI Taxonomy" id="2931391"/>
    <lineage>
        <taxon>Bacteria</taxon>
        <taxon>Pseudomonadati</taxon>
        <taxon>Pseudomonadota</taxon>
        <taxon>Alphaproteobacteria</taxon>
        <taxon>Rhodobacterales</taxon>
        <taxon>Roseobacteraceae</taxon>
        <taxon>Roseobacter</taxon>
    </lineage>
</organism>
<dbReference type="InterPro" id="IPR004014">
    <property type="entry name" value="ATPase_P-typ_cation-transptr_N"/>
</dbReference>
<dbReference type="RefSeq" id="WP_263843819.1">
    <property type="nucleotide sequence ID" value="NZ_JALIEB010000004.1"/>
</dbReference>
<feature type="transmembrane region" description="Helical" evidence="8">
    <location>
        <begin position="38"/>
        <end position="61"/>
    </location>
</feature>
<sequence>MADTDDRRGLTEAEVEQARAQAGWNELPQEPRASALAVFLRQFSSFLILILILAAAVALALGELLDAATIGLVVGLNAVLGFVQEWKAETALAALRQMLSPKAMVVRNGEEQIIPAREIVPGDLLILSPGIKIAADAELTLSTDLRTDESILTGESIPVGKSVEDAEPFVFTGTSVVSGRAEARVTAIGAQTEFGKIAGLTGAVGTKVTNLQKKLGQLARQLGLAALLVAAGVSLLGITLGRDFIEMVMTGLSLSVAMVPEGLPAVVTITLALGATAMARQNALARRLQAVETLGAASVICTDKTGTLTENKMTATRIWTADRRYDVTGTGYDPAGHIESEGIRLRAEDDPVLGALLETAIVCNHARLSQSGTSWTMMGAPTEGALVTLAYKGWCDPPGAQNLLAEIPFSSARKRMSVLYKGADRTRILSKGAPEQILEICTNIMGEAGPGPLTPTDRAAIEAAYEEMASQGLRVIALAQGDASTEQIIEERLTFLGLVGLIDPPRQEVKAAVASARSAGIRVIMITGDSPVTARAIAEQLSMEVSASLTGAELDALDDAQLTALLAQEVLFARTKPEQKMRIVAALQSKGQIVAMTGDGVNDAPALKKADIGVAMGIRGTDVARDASDLVLLDDNFATIVRAIGEGRRQFANVRKFVRYLLSSNAGEVIALVVNIAVGGPLIFLATQILWMNLVTDGVTAVALGMEKSEPDTMQHPPRDKTTPILGWSGIITILALGLYTGGSSLWIFFQLLDQGVELARTTAFTAMVVFEKVSVFAFRSLRLPGHKIGWFSNPFLLIALTATLGMQVAAVYWAPLQAMLKTVPMGGTEWLWIALFALPILIVPELLKISAAMAQRTTK</sequence>
<dbReference type="SUPFAM" id="SSF81660">
    <property type="entry name" value="Metal cation-transporting ATPase, ATP-binding domain N"/>
    <property type="match status" value="1"/>
</dbReference>
<dbReference type="NCBIfam" id="TIGR01494">
    <property type="entry name" value="ATPase_P-type"/>
    <property type="match status" value="3"/>
</dbReference>
<dbReference type="InterPro" id="IPR018303">
    <property type="entry name" value="ATPase_P-typ_P_site"/>
</dbReference>
<evidence type="ECO:0000256" key="4">
    <source>
        <dbReference type="ARBA" id="ARBA00022840"/>
    </source>
</evidence>
<name>A0ABT3BD48_9RHOB</name>
<feature type="transmembrane region" description="Helical" evidence="8">
    <location>
        <begin position="762"/>
        <end position="779"/>
    </location>
</feature>
<dbReference type="InterPro" id="IPR023298">
    <property type="entry name" value="ATPase_P-typ_TM_dom_sf"/>
</dbReference>
<feature type="transmembrane region" description="Helical" evidence="8">
    <location>
        <begin position="831"/>
        <end position="848"/>
    </location>
</feature>
<evidence type="ECO:0000256" key="7">
    <source>
        <dbReference type="ARBA" id="ARBA00023136"/>
    </source>
</evidence>
<dbReference type="Pfam" id="PF00689">
    <property type="entry name" value="Cation_ATPase_C"/>
    <property type="match status" value="1"/>
</dbReference>
<evidence type="ECO:0000256" key="6">
    <source>
        <dbReference type="ARBA" id="ARBA00022989"/>
    </source>
</evidence>
<keyword evidence="3" id="KW-0547">Nucleotide-binding</keyword>
<keyword evidence="6 8" id="KW-1133">Transmembrane helix</keyword>
<dbReference type="SUPFAM" id="SSF81665">
    <property type="entry name" value="Calcium ATPase, transmembrane domain M"/>
    <property type="match status" value="1"/>
</dbReference>
<evidence type="ECO:0000256" key="1">
    <source>
        <dbReference type="ARBA" id="ARBA00004141"/>
    </source>
</evidence>
<dbReference type="InterPro" id="IPR001757">
    <property type="entry name" value="P_typ_ATPase"/>
</dbReference>
<keyword evidence="2 8" id="KW-0812">Transmembrane</keyword>
<keyword evidence="5" id="KW-1278">Translocase</keyword>
<dbReference type="InterPro" id="IPR006068">
    <property type="entry name" value="ATPase_P-typ_cation-transptr_C"/>
</dbReference>
<dbReference type="InterPro" id="IPR036412">
    <property type="entry name" value="HAD-like_sf"/>
</dbReference>
<feature type="transmembrane region" description="Helical" evidence="8">
    <location>
        <begin position="67"/>
        <end position="83"/>
    </location>
</feature>
<dbReference type="SFLD" id="SFLDG00002">
    <property type="entry name" value="C1.7:_P-type_atpase_like"/>
    <property type="match status" value="1"/>
</dbReference>
<dbReference type="Proteomes" id="UP001208690">
    <property type="component" value="Unassembled WGS sequence"/>
</dbReference>
<feature type="transmembrane region" description="Helical" evidence="8">
    <location>
        <begin position="791"/>
        <end position="811"/>
    </location>
</feature>
<dbReference type="SUPFAM" id="SSF81653">
    <property type="entry name" value="Calcium ATPase, transduction domain A"/>
    <property type="match status" value="1"/>
</dbReference>
<dbReference type="InterPro" id="IPR044492">
    <property type="entry name" value="P_typ_ATPase_HD_dom"/>
</dbReference>
<dbReference type="EMBL" id="JALIEB010000004">
    <property type="protein sequence ID" value="MCV3271501.1"/>
    <property type="molecule type" value="Genomic_DNA"/>
</dbReference>
<dbReference type="Gene3D" id="1.20.1110.10">
    <property type="entry name" value="Calcium-transporting ATPase, transmembrane domain"/>
    <property type="match status" value="1"/>
</dbReference>
<feature type="transmembrane region" description="Helical" evidence="8">
    <location>
        <begin position="683"/>
        <end position="704"/>
    </location>
</feature>
<dbReference type="PRINTS" id="PR00120">
    <property type="entry name" value="HATPASE"/>
</dbReference>
<evidence type="ECO:0000259" key="9">
    <source>
        <dbReference type="SMART" id="SM00831"/>
    </source>
</evidence>
<gene>
    <name evidence="10" type="ORF">MUB52_08680</name>
</gene>